<proteinExistence type="predicted"/>
<dbReference type="Proteomes" id="UP001634393">
    <property type="component" value="Unassembled WGS sequence"/>
</dbReference>
<name>A0ABD3SYY5_9LAMI</name>
<dbReference type="EMBL" id="JBJXBP010000005">
    <property type="protein sequence ID" value="KAL3829827.1"/>
    <property type="molecule type" value="Genomic_DNA"/>
</dbReference>
<accession>A0ABD3SYY5</accession>
<evidence type="ECO:0000313" key="3">
    <source>
        <dbReference type="EMBL" id="KAL3829827.1"/>
    </source>
</evidence>
<comment type="caution">
    <text evidence="3">The sequence shown here is derived from an EMBL/GenBank/DDBJ whole genome shotgun (WGS) entry which is preliminary data.</text>
</comment>
<feature type="region of interest" description="Disordered" evidence="1">
    <location>
        <begin position="701"/>
        <end position="763"/>
    </location>
</feature>
<dbReference type="InterPro" id="IPR001357">
    <property type="entry name" value="BRCT_dom"/>
</dbReference>
<evidence type="ECO:0000313" key="4">
    <source>
        <dbReference type="Proteomes" id="UP001634393"/>
    </source>
</evidence>
<dbReference type="Gene3D" id="3.40.50.10190">
    <property type="entry name" value="BRCT domain"/>
    <property type="match status" value="1"/>
</dbReference>
<protein>
    <recommendedName>
        <fullName evidence="2">BRCT domain-containing protein</fullName>
    </recommendedName>
</protein>
<dbReference type="PANTHER" id="PTHR15321">
    <property type="entry name" value="TUMOR SUPPRESSOR P53-BINDING PROTEIN 1"/>
    <property type="match status" value="1"/>
</dbReference>
<dbReference type="SUPFAM" id="SSF52113">
    <property type="entry name" value="BRCT domain"/>
    <property type="match status" value="1"/>
</dbReference>
<feature type="domain" description="BRCT" evidence="2">
    <location>
        <begin position="770"/>
        <end position="873"/>
    </location>
</feature>
<dbReference type="InterPro" id="IPR036420">
    <property type="entry name" value="BRCT_dom_sf"/>
</dbReference>
<dbReference type="InterPro" id="IPR047252">
    <property type="entry name" value="TP53BP1-like"/>
</dbReference>
<dbReference type="SMART" id="SM00292">
    <property type="entry name" value="BRCT"/>
    <property type="match status" value="1"/>
</dbReference>
<dbReference type="AlphaFoldDB" id="A0ABD3SYY5"/>
<gene>
    <name evidence="3" type="ORF">ACJIZ3_018629</name>
</gene>
<feature type="compositionally biased region" description="Polar residues" evidence="1">
    <location>
        <begin position="388"/>
        <end position="397"/>
    </location>
</feature>
<keyword evidence="4" id="KW-1185">Reference proteome</keyword>
<evidence type="ECO:0000256" key="1">
    <source>
        <dbReference type="SAM" id="MobiDB-lite"/>
    </source>
</evidence>
<evidence type="ECO:0000259" key="2">
    <source>
        <dbReference type="PROSITE" id="PS50172"/>
    </source>
</evidence>
<feature type="compositionally biased region" description="Basic and acidic residues" evidence="1">
    <location>
        <begin position="712"/>
        <end position="725"/>
    </location>
</feature>
<sequence>MGSLSEFRPPQFSEDDVWLPPWLQQCDIKRLNVEGFNKDHATFEQRVEELQFLRKSISSGESCREVGGCNIGHLLLSGADCSPLSFAQSVDDVVQFHLRLSSDGNSENTTLTNDACQTESNFSLQHLDNSAILNQKNINLSLFYKSGAINLSPSVELESPVHRNELLKHEESVKSSEAAADAVELCIAASEALVINEVINSDPFAKSSSASAILEASLQVKQARLEVWKNPFSGSIGEISDIDDLSDLDDKTMESAFEDAGIHFDKLPEYELSVSQVKDTFDFESEGNLKFENRGCNTANYGKSSDDSSMHNLEGVLDNDIQFEKDLSAECYGGDTQKKVPDNPAIVLGTGGVGYQNDLLMPIQAQGFGLSVSEENVNAPVAEKVSHETNASSSPINSCRDAGNDGNSPNTVQERFQSRWFGGWTWKNEYVATVKHTIPGPFAGETSFLSESADVAPDGNSFAQNHDKGAIASQLSIPSENFSNRGNEILLTQDFVRSSSASFWDPLCSVVPCSISENICSSPTIIYGNQVFPRHSNITVEHTNDSMLGAPASNNELAQAEKVDMSIPSIEKSQRVCRKSTLLRTYSKLLPDNANYLGKDSHQKRSFFVNSNSELAFHETPFTNCDKTLKGRAELPVLHKGNSRGCPLLVNGQRHRPSLTSSCIRNLAKENPSQTAAQENKINCPPSENLQWPLLKCTKQTARQSPSSKHVHFSENKSDTPENKKLQKVQIPSKNGCTTRAARRSTRGSLHLESRPQQPKFLKSNINEQKKRLIFQNMEFMLTGFSRQKEKEIDGLIRKYGGIVLSQIPSTNLKGKRSSKFKPHVLPIVICLKKRQSLKFLYGCSVNAFLLKVNWLLDSIATGFVLPPKKYMVLSRNIDEMHAQLYTPVNYDNHSLIFNNLGIMLHGKTRFFTSIATIIKGPCLH</sequence>
<organism evidence="3 4">
    <name type="scientific">Penstemon smallii</name>
    <dbReference type="NCBI Taxonomy" id="265156"/>
    <lineage>
        <taxon>Eukaryota</taxon>
        <taxon>Viridiplantae</taxon>
        <taxon>Streptophyta</taxon>
        <taxon>Embryophyta</taxon>
        <taxon>Tracheophyta</taxon>
        <taxon>Spermatophyta</taxon>
        <taxon>Magnoliopsida</taxon>
        <taxon>eudicotyledons</taxon>
        <taxon>Gunneridae</taxon>
        <taxon>Pentapetalae</taxon>
        <taxon>asterids</taxon>
        <taxon>lamiids</taxon>
        <taxon>Lamiales</taxon>
        <taxon>Plantaginaceae</taxon>
        <taxon>Cheloneae</taxon>
        <taxon>Penstemon</taxon>
    </lineage>
</organism>
<reference evidence="3 4" key="1">
    <citation type="submission" date="2024-12" db="EMBL/GenBank/DDBJ databases">
        <title>The unique morphological basis and parallel evolutionary history of personate flowers in Penstemon.</title>
        <authorList>
            <person name="Depatie T.H."/>
            <person name="Wessinger C.A."/>
        </authorList>
    </citation>
    <scope>NUCLEOTIDE SEQUENCE [LARGE SCALE GENOMIC DNA]</scope>
    <source>
        <strain evidence="3">WTNN_2</strain>
        <tissue evidence="3">Leaf</tissue>
    </source>
</reference>
<dbReference type="PROSITE" id="PS50172">
    <property type="entry name" value="BRCT"/>
    <property type="match status" value="1"/>
</dbReference>
<dbReference type="PANTHER" id="PTHR15321:SF3">
    <property type="entry name" value="TP53-BINDING PROTEIN 1"/>
    <property type="match status" value="1"/>
</dbReference>
<feature type="region of interest" description="Disordered" evidence="1">
    <location>
        <begin position="384"/>
        <end position="409"/>
    </location>
</feature>